<keyword evidence="7 8" id="KW-0998">Cell outer membrane</keyword>
<gene>
    <name evidence="13" type="primary">btuB</name>
    <name evidence="13" type="ORF">GCM10011613_27690</name>
</gene>
<dbReference type="InterPro" id="IPR036942">
    <property type="entry name" value="Beta-barrel_TonB_sf"/>
</dbReference>
<dbReference type="Proteomes" id="UP000619761">
    <property type="component" value="Unassembled WGS sequence"/>
</dbReference>
<evidence type="ECO:0000256" key="5">
    <source>
        <dbReference type="ARBA" id="ARBA00023077"/>
    </source>
</evidence>
<keyword evidence="14" id="KW-1185">Reference proteome</keyword>
<accession>A0ABQ3B5W7</accession>
<dbReference type="RefSeq" id="WP_229837937.1">
    <property type="nucleotide sequence ID" value="NZ_BMYZ01000002.1"/>
</dbReference>
<evidence type="ECO:0000256" key="1">
    <source>
        <dbReference type="ARBA" id="ARBA00004571"/>
    </source>
</evidence>
<sequence>MNAEIQFKRKLLPACMALATLSFGLQAFAQEKADDTAVTEVTVTGSRIVSSSFTQPTPTTSMTVEDIQKSAQPNVFAAIAQLPSLQGSASTQAMTYSTSSGLQGLSSFGLRGLGTIRTLTLLDGQRVVGANVTGVTDVSQFPQLLIKSVDVVTGGASASYGSDAVGGVVNFITDKRFEGVKGNIQAGQSTYADNEGVLGQIAWGGSFMDDRLHIQLSGEHGKEDGIPPGDFGLEGPGGRDWYTGAEIANRQISETTDGKPQRYLIDRAQNNQYAKYGLITAGPLKGIAFGENGEPYQFQYGKNCISNLCEGGDLSGLNSGGKSLASAIERNVGYARIGFDVDENNEIYATINKARVTSVNYPILGAAKNANLTMQCDNPYLPASVKAACAANNITSFQYGTVNAQIEPRQNVHPVREQERIVVGANGKFSAFDTDWSYDTYYQYGRNVTDLKVHDIMLNNRYNAAIDAVAGPNGTIVCRNTAARAAGCVPMNIFGNVAPSAASYAYVFPENGPHQHSPQMQNVASFNISGEPFSSWAGPIGIATGLEYRKEQYIVTGDPYGNGNRPESPNNADYPADPVLTNPIGNHWFAGNYHWAKGEYDVKEAYLEANVPILDSDTMGEANVNMAVRGTDYSTAGNVDTWKLGATWKTPVSGLRFRAVSSKDVRAPNLSELFAAEVVINGTVNYNGTNITVQQRTVGNPDLRVEEARNNEFGIVLSQPDWAPGLSLSFDYFDIKVDDVIGTLGAQQEVDLCKEGNQDLCKAMLLTSTVPNTNYVRLQPFNLATMHTKGYDIEASYRMTIGDGTLTLRALGTHNISFITESGLPNTIPTDAAGVNVGSTPDWKVMAVQSWDTDKWGVSLTEHWISDGVFNNEVIVCQTGCPVSTVTHPTAAFNHMDGTLRFDLGANYKLTDNFTLYGKIDNLLNKDPAVSPGTGTVANPMIYDLIGRMYRVGLRFQF</sequence>
<comment type="subcellular location">
    <subcellularLocation>
        <location evidence="1 8">Cell outer membrane</location>
        <topology evidence="1 8">Multi-pass membrane protein</topology>
    </subcellularLocation>
</comment>
<feature type="domain" description="TonB-dependent receptor-like beta-barrel" evidence="11">
    <location>
        <begin position="426"/>
        <end position="923"/>
    </location>
</feature>
<evidence type="ECO:0000256" key="6">
    <source>
        <dbReference type="ARBA" id="ARBA00023136"/>
    </source>
</evidence>
<dbReference type="PANTHER" id="PTHR47234:SF3">
    <property type="entry name" value="SECRETIN_TONB SHORT N-TERMINAL DOMAIN-CONTAINING PROTEIN"/>
    <property type="match status" value="1"/>
</dbReference>
<feature type="signal peptide" evidence="10">
    <location>
        <begin position="1"/>
        <end position="29"/>
    </location>
</feature>
<dbReference type="SUPFAM" id="SSF56935">
    <property type="entry name" value="Porins"/>
    <property type="match status" value="1"/>
</dbReference>
<feature type="chain" id="PRO_5045590835" evidence="10">
    <location>
        <begin position="30"/>
        <end position="958"/>
    </location>
</feature>
<evidence type="ECO:0000256" key="8">
    <source>
        <dbReference type="PROSITE-ProRule" id="PRU01360"/>
    </source>
</evidence>
<dbReference type="EMBL" id="BMYZ01000002">
    <property type="protein sequence ID" value="GGY81094.1"/>
    <property type="molecule type" value="Genomic_DNA"/>
</dbReference>
<dbReference type="Pfam" id="PF07715">
    <property type="entry name" value="Plug"/>
    <property type="match status" value="1"/>
</dbReference>
<reference evidence="14" key="1">
    <citation type="journal article" date="2019" name="Int. J. Syst. Evol. Microbiol.">
        <title>The Global Catalogue of Microorganisms (GCM) 10K type strain sequencing project: providing services to taxonomists for standard genome sequencing and annotation.</title>
        <authorList>
            <consortium name="The Broad Institute Genomics Platform"/>
            <consortium name="The Broad Institute Genome Sequencing Center for Infectious Disease"/>
            <person name="Wu L."/>
            <person name="Ma J."/>
        </authorList>
    </citation>
    <scope>NUCLEOTIDE SEQUENCE [LARGE SCALE GENOMIC DNA]</scope>
    <source>
        <strain evidence="14">KCTC 32239</strain>
    </source>
</reference>
<keyword evidence="3 8" id="KW-1134">Transmembrane beta strand</keyword>
<evidence type="ECO:0000256" key="4">
    <source>
        <dbReference type="ARBA" id="ARBA00022692"/>
    </source>
</evidence>
<evidence type="ECO:0000259" key="12">
    <source>
        <dbReference type="Pfam" id="PF07715"/>
    </source>
</evidence>
<evidence type="ECO:0000256" key="9">
    <source>
        <dbReference type="RuleBase" id="RU003357"/>
    </source>
</evidence>
<keyword evidence="6 8" id="KW-0472">Membrane</keyword>
<dbReference type="Gene3D" id="2.170.130.10">
    <property type="entry name" value="TonB-dependent receptor, plug domain"/>
    <property type="match status" value="1"/>
</dbReference>
<comment type="similarity">
    <text evidence="8 9">Belongs to the TonB-dependent receptor family.</text>
</comment>
<evidence type="ECO:0000256" key="3">
    <source>
        <dbReference type="ARBA" id="ARBA00022452"/>
    </source>
</evidence>
<name>A0ABQ3B5W7_9GAMM</name>
<keyword evidence="10" id="KW-0732">Signal</keyword>
<keyword evidence="4 8" id="KW-0812">Transmembrane</keyword>
<feature type="domain" description="TonB-dependent receptor plug" evidence="12">
    <location>
        <begin position="54"/>
        <end position="168"/>
    </location>
</feature>
<evidence type="ECO:0000313" key="13">
    <source>
        <dbReference type="EMBL" id="GGY81094.1"/>
    </source>
</evidence>
<evidence type="ECO:0000256" key="2">
    <source>
        <dbReference type="ARBA" id="ARBA00022448"/>
    </source>
</evidence>
<evidence type="ECO:0000259" key="11">
    <source>
        <dbReference type="Pfam" id="PF00593"/>
    </source>
</evidence>
<evidence type="ECO:0000313" key="14">
    <source>
        <dbReference type="Proteomes" id="UP000619761"/>
    </source>
</evidence>
<dbReference type="PROSITE" id="PS52016">
    <property type="entry name" value="TONB_DEPENDENT_REC_3"/>
    <property type="match status" value="1"/>
</dbReference>
<proteinExistence type="inferred from homology"/>
<evidence type="ECO:0000256" key="7">
    <source>
        <dbReference type="ARBA" id="ARBA00023237"/>
    </source>
</evidence>
<dbReference type="InterPro" id="IPR012910">
    <property type="entry name" value="Plug_dom"/>
</dbReference>
<dbReference type="Pfam" id="PF00593">
    <property type="entry name" value="TonB_dep_Rec_b-barrel"/>
    <property type="match status" value="1"/>
</dbReference>
<dbReference type="PANTHER" id="PTHR47234">
    <property type="match status" value="1"/>
</dbReference>
<keyword evidence="2 8" id="KW-0813">Transport</keyword>
<comment type="caution">
    <text evidence="13">The sequence shown here is derived from an EMBL/GenBank/DDBJ whole genome shotgun (WGS) entry which is preliminary data.</text>
</comment>
<protein>
    <submittedName>
        <fullName evidence="13">TonB-dependent receptor</fullName>
    </submittedName>
</protein>
<dbReference type="InterPro" id="IPR037066">
    <property type="entry name" value="Plug_dom_sf"/>
</dbReference>
<keyword evidence="5 9" id="KW-0798">TonB box</keyword>
<organism evidence="13 14">
    <name type="scientific">Cellvibrio zantedeschiae</name>
    <dbReference type="NCBI Taxonomy" id="1237077"/>
    <lineage>
        <taxon>Bacteria</taxon>
        <taxon>Pseudomonadati</taxon>
        <taxon>Pseudomonadota</taxon>
        <taxon>Gammaproteobacteria</taxon>
        <taxon>Cellvibrionales</taxon>
        <taxon>Cellvibrionaceae</taxon>
        <taxon>Cellvibrio</taxon>
    </lineage>
</organism>
<dbReference type="InterPro" id="IPR000531">
    <property type="entry name" value="Beta-barrel_TonB"/>
</dbReference>
<dbReference type="InterPro" id="IPR039426">
    <property type="entry name" value="TonB-dep_rcpt-like"/>
</dbReference>
<evidence type="ECO:0000256" key="10">
    <source>
        <dbReference type="SAM" id="SignalP"/>
    </source>
</evidence>
<keyword evidence="13" id="KW-0675">Receptor</keyword>
<dbReference type="Gene3D" id="2.40.170.20">
    <property type="entry name" value="TonB-dependent receptor, beta-barrel domain"/>
    <property type="match status" value="1"/>
</dbReference>